<gene>
    <name evidence="6" type="ORF">GCM10023189_18020</name>
</gene>
<dbReference type="PROSITE" id="PS51257">
    <property type="entry name" value="PROKAR_LIPOPROTEIN"/>
    <property type="match status" value="1"/>
</dbReference>
<evidence type="ECO:0000256" key="3">
    <source>
        <dbReference type="ARBA" id="ARBA00023004"/>
    </source>
</evidence>
<keyword evidence="7" id="KW-1185">Reference proteome</keyword>
<dbReference type="Gene3D" id="1.10.760.10">
    <property type="entry name" value="Cytochrome c-like domain"/>
    <property type="match status" value="1"/>
</dbReference>
<evidence type="ECO:0000313" key="7">
    <source>
        <dbReference type="Proteomes" id="UP001501175"/>
    </source>
</evidence>
<dbReference type="Proteomes" id="UP001501175">
    <property type="component" value="Unassembled WGS sequence"/>
</dbReference>
<proteinExistence type="predicted"/>
<evidence type="ECO:0000256" key="4">
    <source>
        <dbReference type="PROSITE-ProRule" id="PRU00433"/>
    </source>
</evidence>
<dbReference type="Pfam" id="PF13442">
    <property type="entry name" value="Cytochrome_CBB3"/>
    <property type="match status" value="1"/>
</dbReference>
<dbReference type="SUPFAM" id="SSF46626">
    <property type="entry name" value="Cytochrome c"/>
    <property type="match status" value="1"/>
</dbReference>
<dbReference type="RefSeq" id="WP_345242696.1">
    <property type="nucleotide sequence ID" value="NZ_BAABHD010000022.1"/>
</dbReference>
<accession>A0ABP8MN95</accession>
<evidence type="ECO:0000256" key="2">
    <source>
        <dbReference type="ARBA" id="ARBA00022723"/>
    </source>
</evidence>
<dbReference type="InterPro" id="IPR036909">
    <property type="entry name" value="Cyt_c-like_dom_sf"/>
</dbReference>
<name>A0ABP8MN95_9BACT</name>
<evidence type="ECO:0000259" key="5">
    <source>
        <dbReference type="PROSITE" id="PS51007"/>
    </source>
</evidence>
<dbReference type="InterPro" id="IPR009056">
    <property type="entry name" value="Cyt_c-like_dom"/>
</dbReference>
<sequence>MRLRQQILLIVTVLLLSLSSCSYRQRQPVRKPLALNDKAVHGQQVYMMHCQPCHPQGEGAAGWPFPQVPLPGVAYKFRVRSKAFSLGLGKMPSFKENKISRQELDDLVDYLKAMRTNNEYANMAKR</sequence>
<feature type="domain" description="Cytochrome c" evidence="5">
    <location>
        <begin position="37"/>
        <end position="115"/>
    </location>
</feature>
<comment type="caution">
    <text evidence="6">The sequence shown here is derived from an EMBL/GenBank/DDBJ whole genome shotgun (WGS) entry which is preliminary data.</text>
</comment>
<keyword evidence="1 4" id="KW-0349">Heme</keyword>
<dbReference type="EMBL" id="BAABHD010000022">
    <property type="protein sequence ID" value="GAA4453247.1"/>
    <property type="molecule type" value="Genomic_DNA"/>
</dbReference>
<reference evidence="7" key="1">
    <citation type="journal article" date="2019" name="Int. J. Syst. Evol. Microbiol.">
        <title>The Global Catalogue of Microorganisms (GCM) 10K type strain sequencing project: providing services to taxonomists for standard genome sequencing and annotation.</title>
        <authorList>
            <consortium name="The Broad Institute Genomics Platform"/>
            <consortium name="The Broad Institute Genome Sequencing Center for Infectious Disease"/>
            <person name="Wu L."/>
            <person name="Ma J."/>
        </authorList>
    </citation>
    <scope>NUCLEOTIDE SEQUENCE [LARGE SCALE GENOMIC DNA]</scope>
    <source>
        <strain evidence="7">JCM 17927</strain>
    </source>
</reference>
<evidence type="ECO:0000256" key="1">
    <source>
        <dbReference type="ARBA" id="ARBA00022617"/>
    </source>
</evidence>
<dbReference type="PROSITE" id="PS51007">
    <property type="entry name" value="CYTC"/>
    <property type="match status" value="1"/>
</dbReference>
<keyword evidence="3 4" id="KW-0408">Iron</keyword>
<protein>
    <recommendedName>
        <fullName evidence="5">Cytochrome c domain-containing protein</fullName>
    </recommendedName>
</protein>
<organism evidence="6 7">
    <name type="scientific">Nibrella saemangeumensis</name>
    <dbReference type="NCBI Taxonomy" id="1084526"/>
    <lineage>
        <taxon>Bacteria</taxon>
        <taxon>Pseudomonadati</taxon>
        <taxon>Bacteroidota</taxon>
        <taxon>Cytophagia</taxon>
        <taxon>Cytophagales</taxon>
        <taxon>Spirosomataceae</taxon>
        <taxon>Nibrella</taxon>
    </lineage>
</organism>
<keyword evidence="2 4" id="KW-0479">Metal-binding</keyword>
<evidence type="ECO:0000313" key="6">
    <source>
        <dbReference type="EMBL" id="GAA4453247.1"/>
    </source>
</evidence>